<dbReference type="InterPro" id="IPR046348">
    <property type="entry name" value="SIS_dom_sf"/>
</dbReference>
<comment type="caution">
    <text evidence="2">The sequence shown here is derived from an EMBL/GenBank/DDBJ whole genome shotgun (WGS) entry which is preliminary data.</text>
</comment>
<gene>
    <name evidence="2" type="ORF">FAZ21_11065</name>
</gene>
<evidence type="ECO:0000259" key="1">
    <source>
        <dbReference type="PROSITE" id="PS51464"/>
    </source>
</evidence>
<dbReference type="PANTHER" id="PTHR30390:SF7">
    <property type="entry name" value="PHOSPHOHEPTOSE ISOMERASE"/>
    <property type="match status" value="1"/>
</dbReference>
<reference evidence="2 3" key="1">
    <citation type="submission" date="2019-04" db="EMBL/GenBank/DDBJ databases">
        <title>Chitiniphilus eburnea sp. nov., a novel chitinolytic bacterium isolated from aquaculture sludge.</title>
        <authorList>
            <person name="Sheng M."/>
        </authorList>
    </citation>
    <scope>NUCLEOTIDE SEQUENCE [LARGE SCALE GENOMIC DNA]</scope>
    <source>
        <strain evidence="2 3">HX-2-15</strain>
    </source>
</reference>
<dbReference type="AlphaFoldDB" id="A0A4U0PX51"/>
<organism evidence="2 3">
    <name type="scientific">Chitiniphilus eburneus</name>
    <dbReference type="NCBI Taxonomy" id="2571148"/>
    <lineage>
        <taxon>Bacteria</taxon>
        <taxon>Pseudomonadati</taxon>
        <taxon>Pseudomonadota</taxon>
        <taxon>Betaproteobacteria</taxon>
        <taxon>Neisseriales</taxon>
        <taxon>Chitinibacteraceae</taxon>
        <taxon>Chitiniphilus</taxon>
    </lineage>
</organism>
<dbReference type="SUPFAM" id="SSF53697">
    <property type="entry name" value="SIS domain"/>
    <property type="match status" value="1"/>
</dbReference>
<dbReference type="EMBL" id="SUMF01000011">
    <property type="protein sequence ID" value="TJZ73153.1"/>
    <property type="molecule type" value="Genomic_DNA"/>
</dbReference>
<evidence type="ECO:0000313" key="3">
    <source>
        <dbReference type="Proteomes" id="UP000310016"/>
    </source>
</evidence>
<dbReference type="Pfam" id="PF13580">
    <property type="entry name" value="SIS_2"/>
    <property type="match status" value="1"/>
</dbReference>
<dbReference type="GO" id="GO:1901135">
    <property type="term" value="P:carbohydrate derivative metabolic process"/>
    <property type="evidence" value="ECO:0007669"/>
    <property type="project" value="InterPro"/>
</dbReference>
<dbReference type="Proteomes" id="UP000310016">
    <property type="component" value="Unassembled WGS sequence"/>
</dbReference>
<feature type="domain" description="SIS" evidence="1">
    <location>
        <begin position="34"/>
        <end position="215"/>
    </location>
</feature>
<accession>A0A4U0PX51</accession>
<dbReference type="OrthoDB" id="9813831at2"/>
<keyword evidence="3" id="KW-1185">Reference proteome</keyword>
<sequence>METFMLDYITASLPRVQALIERQQDALSQAAERMVEAVAADRLIYAFGTGHSHMIPMELFGRAGGLANAAAILDDTILNGAGATRSSRMERLPGLADILWDEFGVSAGDVMLIVSNSGLNASVVEMAQRARRESVYCIAITSLQQSQANTARHASGAKLYQVADLVIDNGAPDGDALLHYGDLGTGAFSSLSGIAIAQTLVAETVRRCVERGIEVPLYQSQNTDRRTGNDALFARYKPRIRHL</sequence>
<protein>
    <submittedName>
        <fullName evidence="2">SIS domain-containing protein</fullName>
    </submittedName>
</protein>
<proteinExistence type="predicted"/>
<dbReference type="NCBIfam" id="NF002805">
    <property type="entry name" value="PRK02947.1"/>
    <property type="match status" value="1"/>
</dbReference>
<dbReference type="PROSITE" id="PS51464">
    <property type="entry name" value="SIS"/>
    <property type="match status" value="1"/>
</dbReference>
<dbReference type="PANTHER" id="PTHR30390">
    <property type="entry name" value="SEDOHEPTULOSE 7-PHOSPHATE ISOMERASE / DNAA INITIATOR-ASSOCIATING FACTOR FOR REPLICATION INITIATION"/>
    <property type="match status" value="1"/>
</dbReference>
<evidence type="ECO:0000313" key="2">
    <source>
        <dbReference type="EMBL" id="TJZ73153.1"/>
    </source>
</evidence>
<dbReference type="InterPro" id="IPR050099">
    <property type="entry name" value="SIS_GmhA/DiaA_subfam"/>
</dbReference>
<dbReference type="InterPro" id="IPR035472">
    <property type="entry name" value="RpiR-like_SIS"/>
</dbReference>
<dbReference type="InterPro" id="IPR001347">
    <property type="entry name" value="SIS_dom"/>
</dbReference>
<dbReference type="Gene3D" id="3.40.50.10490">
    <property type="entry name" value="Glucose-6-phosphate isomerase like protein, domain 1"/>
    <property type="match status" value="1"/>
</dbReference>
<dbReference type="CDD" id="cd05013">
    <property type="entry name" value="SIS_RpiR"/>
    <property type="match status" value="1"/>
</dbReference>
<name>A0A4U0PX51_9NEIS</name>
<dbReference type="GO" id="GO:0097367">
    <property type="term" value="F:carbohydrate derivative binding"/>
    <property type="evidence" value="ECO:0007669"/>
    <property type="project" value="InterPro"/>
</dbReference>